<feature type="compositionally biased region" description="Basic residues" evidence="1">
    <location>
        <begin position="1"/>
        <end position="15"/>
    </location>
</feature>
<protein>
    <submittedName>
        <fullName evidence="2">Uncharacterized protein</fullName>
    </submittedName>
</protein>
<organism evidence="2 3">
    <name type="scientific">Panicum miliaceum</name>
    <name type="common">Proso millet</name>
    <name type="synonym">Broomcorn millet</name>
    <dbReference type="NCBI Taxonomy" id="4540"/>
    <lineage>
        <taxon>Eukaryota</taxon>
        <taxon>Viridiplantae</taxon>
        <taxon>Streptophyta</taxon>
        <taxon>Embryophyta</taxon>
        <taxon>Tracheophyta</taxon>
        <taxon>Spermatophyta</taxon>
        <taxon>Magnoliopsida</taxon>
        <taxon>Liliopsida</taxon>
        <taxon>Poales</taxon>
        <taxon>Poaceae</taxon>
        <taxon>PACMAD clade</taxon>
        <taxon>Panicoideae</taxon>
        <taxon>Panicodae</taxon>
        <taxon>Paniceae</taxon>
        <taxon>Panicinae</taxon>
        <taxon>Panicum</taxon>
        <taxon>Panicum sect. Panicum</taxon>
    </lineage>
</organism>
<sequence length="114" mass="12640">MRRRERERHPLKASRRALLQAERPEQLRGKRGRLEVLLAAVRRSSAFVGVRSTCRPRPRSALPRPMSVRAAFRAAADCVRRPTASSSCPLAVLLAHGRKDTDARPSSAAGHLPD</sequence>
<gene>
    <name evidence="2" type="ORF">C2845_PM12G13600</name>
</gene>
<comment type="caution">
    <text evidence="2">The sequence shown here is derived from an EMBL/GenBank/DDBJ whole genome shotgun (WGS) entry which is preliminary data.</text>
</comment>
<evidence type="ECO:0000313" key="2">
    <source>
        <dbReference type="EMBL" id="RLM79613.1"/>
    </source>
</evidence>
<evidence type="ECO:0000313" key="3">
    <source>
        <dbReference type="Proteomes" id="UP000275267"/>
    </source>
</evidence>
<dbReference type="EMBL" id="PQIB02000012">
    <property type="protein sequence ID" value="RLM79613.1"/>
    <property type="molecule type" value="Genomic_DNA"/>
</dbReference>
<keyword evidence="3" id="KW-1185">Reference proteome</keyword>
<feature type="region of interest" description="Disordered" evidence="1">
    <location>
        <begin position="1"/>
        <end position="24"/>
    </location>
</feature>
<proteinExistence type="predicted"/>
<reference evidence="3" key="1">
    <citation type="journal article" date="2019" name="Nat. Commun.">
        <title>The genome of broomcorn millet.</title>
        <authorList>
            <person name="Zou C."/>
            <person name="Miki D."/>
            <person name="Li D."/>
            <person name="Tang Q."/>
            <person name="Xiao L."/>
            <person name="Rajput S."/>
            <person name="Deng P."/>
            <person name="Jia W."/>
            <person name="Huang R."/>
            <person name="Zhang M."/>
            <person name="Sun Y."/>
            <person name="Hu J."/>
            <person name="Fu X."/>
            <person name="Schnable P.S."/>
            <person name="Li F."/>
            <person name="Zhang H."/>
            <person name="Feng B."/>
            <person name="Zhu X."/>
            <person name="Liu R."/>
            <person name="Schnable J.C."/>
            <person name="Zhu J.-K."/>
            <person name="Zhang H."/>
        </authorList>
    </citation>
    <scope>NUCLEOTIDE SEQUENCE [LARGE SCALE GENOMIC DNA]</scope>
</reference>
<evidence type="ECO:0000256" key="1">
    <source>
        <dbReference type="SAM" id="MobiDB-lite"/>
    </source>
</evidence>
<name>A0A3L6QFV7_PANMI</name>
<dbReference type="AlphaFoldDB" id="A0A3L6QFV7"/>
<dbReference type="Proteomes" id="UP000275267">
    <property type="component" value="Unassembled WGS sequence"/>
</dbReference>
<accession>A0A3L6QFV7</accession>